<name>C5K4T5_PERM5</name>
<proteinExistence type="predicted"/>
<accession>C5K4T5</accession>
<dbReference type="Proteomes" id="UP000007800">
    <property type="component" value="Unassembled WGS sequence"/>
</dbReference>
<evidence type="ECO:0000313" key="2">
    <source>
        <dbReference type="Proteomes" id="UP000007800"/>
    </source>
</evidence>
<keyword evidence="2" id="KW-1185">Reference proteome</keyword>
<dbReference type="GeneID" id="9053910"/>
<protein>
    <submittedName>
        <fullName evidence="1">Uncharacterized protein</fullName>
    </submittedName>
</protein>
<reference evidence="1 2" key="1">
    <citation type="submission" date="2008-07" db="EMBL/GenBank/DDBJ databases">
        <authorList>
            <person name="El-Sayed N."/>
            <person name="Caler E."/>
            <person name="Inman J."/>
            <person name="Amedeo P."/>
            <person name="Hass B."/>
            <person name="Wortman J."/>
        </authorList>
    </citation>
    <scope>NUCLEOTIDE SEQUENCE [LARGE SCALE GENOMIC DNA]</scope>
    <source>
        <strain evidence="2">ATCC 50983 / TXsc</strain>
    </source>
</reference>
<dbReference type="EMBL" id="GG670562">
    <property type="protein sequence ID" value="EER20357.1"/>
    <property type="molecule type" value="Genomic_DNA"/>
</dbReference>
<organism evidence="2">
    <name type="scientific">Perkinsus marinus (strain ATCC 50983 / TXsc)</name>
    <dbReference type="NCBI Taxonomy" id="423536"/>
    <lineage>
        <taxon>Eukaryota</taxon>
        <taxon>Sar</taxon>
        <taxon>Alveolata</taxon>
        <taxon>Perkinsozoa</taxon>
        <taxon>Perkinsea</taxon>
        <taxon>Perkinsida</taxon>
        <taxon>Perkinsidae</taxon>
        <taxon>Perkinsus</taxon>
    </lineage>
</organism>
<dbReference type="AlphaFoldDB" id="C5K4T5"/>
<dbReference type="RefSeq" id="XP_002788561.1">
    <property type="nucleotide sequence ID" value="XM_002788515.1"/>
</dbReference>
<sequence length="129" mass="13961">MLHLTRSEYEICGGIMKILFANRPFEVDFNGREILLQRVNWSPPRVALVLNDQPIGAAILAIPVLAGYDPQELGEVGPISVSGLETALRVIARNCGDPEGLVSGFTYAASFVHYASPLGRTSDHLPDGE</sequence>
<dbReference type="InParanoid" id="C5K4T5"/>
<gene>
    <name evidence="1" type="ORF">Pmar_PMAR010092</name>
</gene>
<evidence type="ECO:0000313" key="1">
    <source>
        <dbReference type="EMBL" id="EER20357.1"/>
    </source>
</evidence>